<sequence length="285" mass="31770">MEINAQLLESIQNLSPAQLQLLQRIISSFEAGVEVTVNSNSDLCAESEFSDYFANLFSIYHSITEHKFEKKSFEFAFKYASLASGYDCEINQNSSNQGEDVNRGGERISLKTEGEKTNHTFKISKFSEARFIANFKTEVEERKIPSLAGTEQDKARIKAALLAKREEELLPGLVEEFRSTVGHHLNSYDRIIGLKSQPIEKDGDVISFRYRLLEIPKQLIERALLLTVDEFKPLRGNGGTSAPVMVNGVKAFGVTLDGSVEKISITGIKISECITHAEFIVPVSV</sequence>
<proteinExistence type="predicted"/>
<evidence type="ECO:0000313" key="2">
    <source>
        <dbReference type="Proteomes" id="UP001139028"/>
    </source>
</evidence>
<gene>
    <name evidence="1" type="ORF">MO867_15210</name>
</gene>
<accession>A0A9X2J7D5</accession>
<reference evidence="1" key="1">
    <citation type="journal article" date="2022" name="Arch. Microbiol.">
        <title>Microbulbifer okhotskensis sp. nov., isolated from a deep bottom sediment of the Okhotsk Sea.</title>
        <authorList>
            <person name="Romanenko L."/>
            <person name="Kurilenko V."/>
            <person name="Otstavnykh N."/>
            <person name="Velansky P."/>
            <person name="Isaeva M."/>
            <person name="Mikhailov V."/>
        </authorList>
    </citation>
    <scope>NUCLEOTIDE SEQUENCE</scope>
    <source>
        <strain evidence="1">OS29</strain>
    </source>
</reference>
<dbReference type="AlphaFoldDB" id="A0A9X2J7D5"/>
<evidence type="ECO:0000313" key="1">
    <source>
        <dbReference type="EMBL" id="MCO1335685.1"/>
    </source>
</evidence>
<name>A0A9X2J7D5_9GAMM</name>
<organism evidence="1 2">
    <name type="scientific">Microbulbifer okhotskensis</name>
    <dbReference type="NCBI Taxonomy" id="2926617"/>
    <lineage>
        <taxon>Bacteria</taxon>
        <taxon>Pseudomonadati</taxon>
        <taxon>Pseudomonadota</taxon>
        <taxon>Gammaproteobacteria</taxon>
        <taxon>Cellvibrionales</taxon>
        <taxon>Microbulbiferaceae</taxon>
        <taxon>Microbulbifer</taxon>
    </lineage>
</organism>
<dbReference type="GO" id="GO:0009036">
    <property type="term" value="F:type II site-specific deoxyribonuclease activity"/>
    <property type="evidence" value="ECO:0007669"/>
    <property type="project" value="InterPro"/>
</dbReference>
<protein>
    <submittedName>
        <fullName evidence="1">Uncharacterized protein</fullName>
    </submittedName>
</protein>
<keyword evidence="2" id="KW-1185">Reference proteome</keyword>
<dbReference type="EMBL" id="JALBWM010000075">
    <property type="protein sequence ID" value="MCO1335685.1"/>
    <property type="molecule type" value="Genomic_DNA"/>
</dbReference>
<comment type="caution">
    <text evidence="1">The sequence shown here is derived from an EMBL/GenBank/DDBJ whole genome shotgun (WGS) entry which is preliminary data.</text>
</comment>
<dbReference type="InterPro" id="IPR049519">
    <property type="entry name" value="SmaI"/>
</dbReference>
<dbReference type="RefSeq" id="WP_252470645.1">
    <property type="nucleotide sequence ID" value="NZ_JALBWM010000075.1"/>
</dbReference>
<dbReference type="Pfam" id="PF17411">
    <property type="entry name" value="SmaI"/>
    <property type="match status" value="1"/>
</dbReference>
<dbReference type="Proteomes" id="UP001139028">
    <property type="component" value="Unassembled WGS sequence"/>
</dbReference>